<feature type="transmembrane region" description="Helical" evidence="1">
    <location>
        <begin position="45"/>
        <end position="70"/>
    </location>
</feature>
<dbReference type="GeneID" id="81126819"/>
<dbReference type="RefSeq" id="WP_284033530.1">
    <property type="nucleotide sequence ID" value="NZ_CP126155.1"/>
</dbReference>
<name>A0ABD5WDR1_9EURY</name>
<sequence>MTFRSTVLDLLCAQRRQMRLIVGVLIAMGLLVGLSATVVEPGDRVYPILVIDAVLVVAGLVFFGVTHYLCTKRAMEE</sequence>
<keyword evidence="1" id="KW-1133">Transmembrane helix</keyword>
<organism evidence="2 3">
    <name type="scientific">Halobaculum lipolyticum</name>
    <dbReference type="NCBI Taxonomy" id="3032001"/>
    <lineage>
        <taxon>Archaea</taxon>
        <taxon>Methanobacteriati</taxon>
        <taxon>Methanobacteriota</taxon>
        <taxon>Stenosarchaea group</taxon>
        <taxon>Halobacteria</taxon>
        <taxon>Halobacteriales</taxon>
        <taxon>Haloferacaceae</taxon>
        <taxon>Halobaculum</taxon>
    </lineage>
</organism>
<evidence type="ECO:0000313" key="3">
    <source>
        <dbReference type="Proteomes" id="UP001596461"/>
    </source>
</evidence>
<comment type="caution">
    <text evidence="2">The sequence shown here is derived from an EMBL/GenBank/DDBJ whole genome shotgun (WGS) entry which is preliminary data.</text>
</comment>
<protein>
    <submittedName>
        <fullName evidence="2">Uncharacterized protein</fullName>
    </submittedName>
</protein>
<keyword evidence="1" id="KW-0472">Membrane</keyword>
<accession>A0ABD5WDR1</accession>
<keyword evidence="1" id="KW-0812">Transmembrane</keyword>
<feature type="transmembrane region" description="Helical" evidence="1">
    <location>
        <begin position="20"/>
        <end position="39"/>
    </location>
</feature>
<dbReference type="AlphaFoldDB" id="A0ABD5WDR1"/>
<proteinExistence type="predicted"/>
<dbReference type="Proteomes" id="UP001596461">
    <property type="component" value="Unassembled WGS sequence"/>
</dbReference>
<keyword evidence="3" id="KW-1185">Reference proteome</keyword>
<reference evidence="2 3" key="1">
    <citation type="journal article" date="2019" name="Int. J. Syst. Evol. Microbiol.">
        <title>The Global Catalogue of Microorganisms (GCM) 10K type strain sequencing project: providing services to taxonomists for standard genome sequencing and annotation.</title>
        <authorList>
            <consortium name="The Broad Institute Genomics Platform"/>
            <consortium name="The Broad Institute Genome Sequencing Center for Infectious Disease"/>
            <person name="Wu L."/>
            <person name="Ma J."/>
        </authorList>
    </citation>
    <scope>NUCLEOTIDE SEQUENCE [LARGE SCALE GENOMIC DNA]</scope>
    <source>
        <strain evidence="2 3">DT31</strain>
    </source>
</reference>
<dbReference type="EMBL" id="JBHTAH010000002">
    <property type="protein sequence ID" value="MFC7068663.1"/>
    <property type="molecule type" value="Genomic_DNA"/>
</dbReference>
<gene>
    <name evidence="2" type="ORF">ACFQL9_03340</name>
</gene>
<evidence type="ECO:0000256" key="1">
    <source>
        <dbReference type="SAM" id="Phobius"/>
    </source>
</evidence>
<evidence type="ECO:0000313" key="2">
    <source>
        <dbReference type="EMBL" id="MFC7068663.1"/>
    </source>
</evidence>